<dbReference type="PANTHER" id="PTHR13847">
    <property type="entry name" value="SARCOSINE DEHYDROGENASE-RELATED"/>
    <property type="match status" value="1"/>
</dbReference>
<dbReference type="PANTHER" id="PTHR13847:SF129">
    <property type="entry name" value="FAD DEPENDENT OXIDOREDUCTASE"/>
    <property type="match status" value="1"/>
</dbReference>
<reference evidence="4" key="1">
    <citation type="journal article" date="2015" name="Genome Announc.">
        <title>Draft whole-genome sequence of the biocontrol agent Trichoderma harzianum T6776.</title>
        <authorList>
            <person name="Baroncelli R."/>
            <person name="Piaggeschi G."/>
            <person name="Fiorini L."/>
            <person name="Bertolini E."/>
            <person name="Zapparata A."/>
            <person name="Pe M.E."/>
            <person name="Sarrocco S."/>
            <person name="Vannacci G."/>
        </authorList>
    </citation>
    <scope>NUCLEOTIDE SEQUENCE [LARGE SCALE GENOMIC DNA]</scope>
    <source>
        <strain evidence="4">T6776</strain>
    </source>
</reference>
<dbReference type="SUPFAM" id="SSF51905">
    <property type="entry name" value="FAD/NAD(P)-binding domain"/>
    <property type="match status" value="1"/>
</dbReference>
<evidence type="ECO:0000313" key="3">
    <source>
        <dbReference type="EMBL" id="KKP03788.1"/>
    </source>
</evidence>
<dbReference type="InterPro" id="IPR036188">
    <property type="entry name" value="FAD/NAD-bd_sf"/>
</dbReference>
<evidence type="ECO:0000256" key="1">
    <source>
        <dbReference type="SAM" id="MobiDB-lite"/>
    </source>
</evidence>
<organism evidence="3 4">
    <name type="scientific">Trichoderma harzianum</name>
    <name type="common">Hypocrea lixii</name>
    <dbReference type="NCBI Taxonomy" id="5544"/>
    <lineage>
        <taxon>Eukaryota</taxon>
        <taxon>Fungi</taxon>
        <taxon>Dikarya</taxon>
        <taxon>Ascomycota</taxon>
        <taxon>Pezizomycotina</taxon>
        <taxon>Sordariomycetes</taxon>
        <taxon>Hypocreomycetidae</taxon>
        <taxon>Hypocreales</taxon>
        <taxon>Hypocreaceae</taxon>
        <taxon>Trichoderma</taxon>
    </lineage>
</organism>
<feature type="domain" description="FAD dependent oxidoreductase" evidence="2">
    <location>
        <begin position="28"/>
        <end position="273"/>
    </location>
</feature>
<dbReference type="Pfam" id="PF01266">
    <property type="entry name" value="DAO"/>
    <property type="match status" value="1"/>
</dbReference>
<proteinExistence type="predicted"/>
<sequence>MAANLPSSVLQGERNLNGLTLEGLQVGAAEGVVVQANAASLWPYKLVAFVLERLLVAGGFSLQTKTPVTGLERVDLLAGQSNSHPDADKAEFRGWTAHTSHGDISARHVLLATNAYTSRLPPQFADIIVPAKGQVSSLKPPLPPQPAKDPLDIGHTFYFVSDLTDRKDDYLAQRTPPGAELIYGGGCIHGEGHELGEWDESTIDESVGRYLKYEPSSLMDLSIRITGFSRDGWPWAGLVPESAGGGDGLWLCAGYSGGGMPNAVLCAKAVADMMINDHGEGGEGASQVDLPPRVSPYPGSTQEGESMRDHCRSRQEGSIHVGLGHSLKLGDFNRDWPVSQ</sequence>
<dbReference type="GO" id="GO:0005737">
    <property type="term" value="C:cytoplasm"/>
    <property type="evidence" value="ECO:0007669"/>
    <property type="project" value="TreeGrafter"/>
</dbReference>
<feature type="region of interest" description="Disordered" evidence="1">
    <location>
        <begin position="278"/>
        <end position="315"/>
    </location>
</feature>
<dbReference type="Gene3D" id="3.30.9.10">
    <property type="entry name" value="D-Amino Acid Oxidase, subunit A, domain 2"/>
    <property type="match status" value="1"/>
</dbReference>
<gene>
    <name evidence="3" type="ORF">THAR02_04118</name>
</gene>
<comment type="caution">
    <text evidence="3">The sequence shown here is derived from an EMBL/GenBank/DDBJ whole genome shotgun (WGS) entry which is preliminary data.</text>
</comment>
<dbReference type="EMBL" id="JOKZ01000098">
    <property type="protein sequence ID" value="KKP03788.1"/>
    <property type="molecule type" value="Genomic_DNA"/>
</dbReference>
<dbReference type="InterPro" id="IPR006076">
    <property type="entry name" value="FAD-dep_OxRdtase"/>
</dbReference>
<dbReference type="OrthoDB" id="429143at2759"/>
<feature type="compositionally biased region" description="Basic and acidic residues" evidence="1">
    <location>
        <begin position="305"/>
        <end position="315"/>
    </location>
</feature>
<dbReference type="Proteomes" id="UP000034112">
    <property type="component" value="Unassembled WGS sequence"/>
</dbReference>
<protein>
    <submittedName>
        <fullName evidence="3">FAD dependent oxidoreductase</fullName>
    </submittedName>
</protein>
<evidence type="ECO:0000313" key="4">
    <source>
        <dbReference type="Proteomes" id="UP000034112"/>
    </source>
</evidence>
<evidence type="ECO:0000259" key="2">
    <source>
        <dbReference type="Pfam" id="PF01266"/>
    </source>
</evidence>
<name>A0A0F9XUN9_TRIHA</name>
<dbReference type="AlphaFoldDB" id="A0A0F9XUN9"/>
<accession>A0A0F9XUN9</accession>
<dbReference type="Gene3D" id="3.50.50.60">
    <property type="entry name" value="FAD/NAD(P)-binding domain"/>
    <property type="match status" value="1"/>
</dbReference>
<dbReference type="OMA" id="GHGMPNV"/>